<dbReference type="EMBL" id="WLVL01000028">
    <property type="protein sequence ID" value="MTB71927.1"/>
    <property type="molecule type" value="Genomic_DNA"/>
</dbReference>
<keyword evidence="2" id="KW-0472">Membrane</keyword>
<dbReference type="InterPro" id="IPR007168">
    <property type="entry name" value="Phageshock_PspC_N"/>
</dbReference>
<feature type="transmembrane region" description="Helical" evidence="2">
    <location>
        <begin position="146"/>
        <end position="166"/>
    </location>
</feature>
<feature type="transmembrane region" description="Helical" evidence="2">
    <location>
        <begin position="333"/>
        <end position="353"/>
    </location>
</feature>
<sequence>MDRPRAGGEIVRMTQQPPPTPPGPPEVTDRQPDALDRFFRGVRETGIRRRLSHRWVAGVCGGVADKIGVDPLVVRLVWIALLVMGGIAFPAYFVAFLLLADAKDEIPLEKALRHGDGDSVVLLAFTLLVSVGGVTDAFGLNDGSPAGSAGGIVVLVLLGAGGYVWWTRRGQARPGGGGTSAISPTGTATSHILHTPDTPDTPDTPGAPTAPDASDAHPLAGGGDAQPAAETTQLPIGGTSLDTVRATGDAVSPASSPAMSWPAAPEAPAGSRSEHPISGATRVHAHAAYVPARRRRPTLGWPGTAAAIGLAAAGIGAVLAADQTGRIHLDHPYAVAAAAALALVSALLVVVGLAGRRGGFTVPLVLALAIVTLALGGPLRLDVADGGTTISSSPMDQRWAPTTLDGTSAYRVGAGGGVLDLTSVDRASLHGQEVSLQVGVGEMTVRVPQGMPVRVKTQIGLGDAVVRHPDGSRTDLGETDTTIGTGTPVLVLRGQIGLGDLIIEEVAP</sequence>
<feature type="compositionally biased region" description="Low complexity" evidence="1">
    <location>
        <begin position="195"/>
        <end position="213"/>
    </location>
</feature>
<feature type="compositionally biased region" description="Pro residues" evidence="1">
    <location>
        <begin position="16"/>
        <end position="25"/>
    </location>
</feature>
<organism evidence="4 5">
    <name type="scientific">Arsenicicoccus cauae</name>
    <dbReference type="NCBI Taxonomy" id="2663847"/>
    <lineage>
        <taxon>Bacteria</taxon>
        <taxon>Bacillati</taxon>
        <taxon>Actinomycetota</taxon>
        <taxon>Actinomycetes</taxon>
        <taxon>Micrococcales</taxon>
        <taxon>Intrasporangiaceae</taxon>
        <taxon>Arsenicicoccus</taxon>
    </lineage>
</organism>
<accession>A0A6I3IE24</accession>
<feature type="compositionally biased region" description="Polar residues" evidence="1">
    <location>
        <begin position="180"/>
        <end position="192"/>
    </location>
</feature>
<feature type="region of interest" description="Disordered" evidence="1">
    <location>
        <begin position="1"/>
        <end position="31"/>
    </location>
</feature>
<protein>
    <submittedName>
        <fullName evidence="4">PspC domain-containing protein</fullName>
    </submittedName>
</protein>
<feature type="transmembrane region" description="Helical" evidence="2">
    <location>
        <begin position="76"/>
        <end position="99"/>
    </location>
</feature>
<evidence type="ECO:0000256" key="1">
    <source>
        <dbReference type="SAM" id="MobiDB-lite"/>
    </source>
</evidence>
<keyword evidence="5" id="KW-1185">Reference proteome</keyword>
<feature type="domain" description="Phage shock protein PspC N-terminal" evidence="3">
    <location>
        <begin position="47"/>
        <end position="99"/>
    </location>
</feature>
<reference evidence="4 5" key="1">
    <citation type="submission" date="2019-11" db="EMBL/GenBank/DDBJ databases">
        <title>Whole genome sequencing identifies a novel species of the genus Arsenicicoccus isolated from human blood.</title>
        <authorList>
            <person name="Jeong J.H."/>
            <person name="Kweon O.J."/>
            <person name="Kim H.R."/>
            <person name="Kim T.-H."/>
            <person name="Ha S.-M."/>
            <person name="Lee M.-K."/>
        </authorList>
    </citation>
    <scope>NUCLEOTIDE SEQUENCE [LARGE SCALE GENOMIC DNA]</scope>
    <source>
        <strain evidence="4 5">MKL-02</strain>
    </source>
</reference>
<evidence type="ECO:0000256" key="2">
    <source>
        <dbReference type="SAM" id="Phobius"/>
    </source>
</evidence>
<feature type="region of interest" description="Disordered" evidence="1">
    <location>
        <begin position="172"/>
        <end position="280"/>
    </location>
</feature>
<evidence type="ECO:0000313" key="5">
    <source>
        <dbReference type="Proteomes" id="UP000431092"/>
    </source>
</evidence>
<keyword evidence="2" id="KW-1133">Transmembrane helix</keyword>
<keyword evidence="2" id="KW-0812">Transmembrane</keyword>
<feature type="transmembrane region" description="Helical" evidence="2">
    <location>
        <begin position="120"/>
        <end position="140"/>
    </location>
</feature>
<dbReference type="Proteomes" id="UP000431092">
    <property type="component" value="Unassembled WGS sequence"/>
</dbReference>
<feature type="transmembrane region" description="Helical" evidence="2">
    <location>
        <begin position="299"/>
        <end position="321"/>
    </location>
</feature>
<evidence type="ECO:0000259" key="3">
    <source>
        <dbReference type="Pfam" id="PF04024"/>
    </source>
</evidence>
<dbReference type="Pfam" id="PF04024">
    <property type="entry name" value="PspC"/>
    <property type="match status" value="1"/>
</dbReference>
<evidence type="ECO:0000313" key="4">
    <source>
        <dbReference type="EMBL" id="MTB71927.1"/>
    </source>
</evidence>
<comment type="caution">
    <text evidence="4">The sequence shown here is derived from an EMBL/GenBank/DDBJ whole genome shotgun (WGS) entry which is preliminary data.</text>
</comment>
<dbReference type="AlphaFoldDB" id="A0A6I3IE24"/>
<proteinExistence type="predicted"/>
<gene>
    <name evidence="4" type="ORF">GGG17_08075</name>
</gene>
<feature type="compositionally biased region" description="Low complexity" evidence="1">
    <location>
        <begin position="250"/>
        <end position="269"/>
    </location>
</feature>
<name>A0A6I3IE24_9MICO</name>
<feature type="transmembrane region" description="Helical" evidence="2">
    <location>
        <begin position="360"/>
        <end position="379"/>
    </location>
</feature>